<feature type="region of interest" description="Disordered" evidence="1">
    <location>
        <begin position="101"/>
        <end position="135"/>
    </location>
</feature>
<sequence length="135" mass="14742">MKIRYIPLSPAAEQSLVSGEGASVERSSVIPPGVCIPSLPPITRSEPESPQRKEKWGKNLRIIRARHRRARIRGCVPLHRVSVVISATQVLDFFLPPNPTSHRLGVGRQESDTPPPSLPYTAENTEPCAAFTAAS</sequence>
<evidence type="ECO:0000256" key="1">
    <source>
        <dbReference type="SAM" id="MobiDB-lite"/>
    </source>
</evidence>
<comment type="caution">
    <text evidence="2">The sequence shown here is derived from an EMBL/GenBank/DDBJ whole genome shotgun (WGS) entry which is preliminary data.</text>
</comment>
<reference evidence="2" key="1">
    <citation type="submission" date="2020-03" db="EMBL/GenBank/DDBJ databases">
        <authorList>
            <person name="Weist P."/>
        </authorList>
    </citation>
    <scope>NUCLEOTIDE SEQUENCE</scope>
</reference>
<organism evidence="2 3">
    <name type="scientific">Pleuronectes platessa</name>
    <name type="common">European plaice</name>
    <dbReference type="NCBI Taxonomy" id="8262"/>
    <lineage>
        <taxon>Eukaryota</taxon>
        <taxon>Metazoa</taxon>
        <taxon>Chordata</taxon>
        <taxon>Craniata</taxon>
        <taxon>Vertebrata</taxon>
        <taxon>Euteleostomi</taxon>
        <taxon>Actinopterygii</taxon>
        <taxon>Neopterygii</taxon>
        <taxon>Teleostei</taxon>
        <taxon>Neoteleostei</taxon>
        <taxon>Acanthomorphata</taxon>
        <taxon>Carangaria</taxon>
        <taxon>Pleuronectiformes</taxon>
        <taxon>Pleuronectoidei</taxon>
        <taxon>Pleuronectidae</taxon>
        <taxon>Pleuronectes</taxon>
    </lineage>
</organism>
<keyword evidence="3" id="KW-1185">Reference proteome</keyword>
<proteinExistence type="predicted"/>
<dbReference type="EMBL" id="CADEAL010001546">
    <property type="protein sequence ID" value="CAB1433279.1"/>
    <property type="molecule type" value="Genomic_DNA"/>
</dbReference>
<evidence type="ECO:0000313" key="3">
    <source>
        <dbReference type="Proteomes" id="UP001153269"/>
    </source>
</evidence>
<name>A0A9N7YQT6_PLEPL</name>
<gene>
    <name evidence="2" type="ORF">PLEPLA_LOCUS21368</name>
</gene>
<dbReference type="Proteomes" id="UP001153269">
    <property type="component" value="Unassembled WGS sequence"/>
</dbReference>
<evidence type="ECO:0000313" key="2">
    <source>
        <dbReference type="EMBL" id="CAB1433279.1"/>
    </source>
</evidence>
<dbReference type="AlphaFoldDB" id="A0A9N7YQT6"/>
<protein>
    <submittedName>
        <fullName evidence="2">Uncharacterized protein</fullName>
    </submittedName>
</protein>
<accession>A0A9N7YQT6</accession>